<dbReference type="AlphaFoldDB" id="A0A2S7WQG2"/>
<dbReference type="InterPro" id="IPR012334">
    <property type="entry name" value="Pectin_lyas_fold"/>
</dbReference>
<dbReference type="RefSeq" id="WP_105016409.1">
    <property type="nucleotide sequence ID" value="NZ_MSCN01000001.1"/>
</dbReference>
<dbReference type="Gene3D" id="2.160.20.10">
    <property type="entry name" value="Single-stranded right-handed beta-helix, Pectin lyase-like"/>
    <property type="match status" value="3"/>
</dbReference>
<dbReference type="Proteomes" id="UP000238882">
    <property type="component" value="Unassembled WGS sequence"/>
</dbReference>
<evidence type="ECO:0000313" key="1">
    <source>
        <dbReference type="EMBL" id="PQJ79814.1"/>
    </source>
</evidence>
<dbReference type="SMART" id="SM00710">
    <property type="entry name" value="PbH1"/>
    <property type="match status" value="6"/>
</dbReference>
<protein>
    <recommendedName>
        <fullName evidence="3">Right handed beta helix domain-containing protein</fullName>
    </recommendedName>
</protein>
<proteinExistence type="predicted"/>
<gene>
    <name evidence="1" type="ORF">BTO18_11790</name>
</gene>
<reference evidence="1 2" key="1">
    <citation type="submission" date="2016-12" db="EMBL/GenBank/DDBJ databases">
        <title>Trade-off between light-utilization and light-protection in marine flavobacteria.</title>
        <authorList>
            <person name="Kumagai Y."/>
            <person name="Yoshizawa S."/>
            <person name="Kogure K."/>
            <person name="Iwasaki W."/>
        </authorList>
    </citation>
    <scope>NUCLEOTIDE SEQUENCE [LARGE SCALE GENOMIC DNA]</scope>
    <source>
        <strain evidence="1 2">NBRC 108759</strain>
    </source>
</reference>
<dbReference type="OrthoDB" id="9807299at2"/>
<dbReference type="InterPro" id="IPR006626">
    <property type="entry name" value="PbH1"/>
</dbReference>
<dbReference type="SUPFAM" id="SSF51126">
    <property type="entry name" value="Pectin lyase-like"/>
    <property type="match status" value="1"/>
</dbReference>
<sequence>MAQIKVADFGAIPNDGKDDLKAIKNAVKALSKEKNKILIFEEGTYDLFFDEEGKERGIRIYDQNNVTFLGKNDKDNNPLTTLLRHHKVKNNVWGKTILEVVRCDNFKLKNFIFDNFPRNTSAGKIIENNGNSIVVKVFEGNPIIANTRAYCANTWNLENKTLLPVESITYGGDVSSSPDEHTWHIKNKKKRLMELKSSKIASKVKKGEAISWHFGYSGIQVSYKYCDNLNVENVTTYNAIGFCMEARGCGNIYSKNVRFKAPDNQLAVGSRDAWKIYASNGNVVMDNLYVEGVRWDGQNVHGSFAFVHEIIDDRTIWFKKKYKALLSIRKGSIITLSKDNHQKESLTVESFEKKEVDGNFAGFQVTFKEKIPSFVNKETLGMVMDWNTRSYTLKNSTFKNIAGSASILRNSNSLIHNNTFSNIMYPLTIGGTIGEGEGVIPNNVTISNNKFTSSGWVSRHTKKGAIVLSNWKSSEYELSPFMKNIRITDNEIINGEIGINVNDADGVYIFKNKFENTERKIVIGNAINIKSDEILPKIDK</sequence>
<dbReference type="InterPro" id="IPR011050">
    <property type="entry name" value="Pectin_lyase_fold/virulence"/>
</dbReference>
<evidence type="ECO:0008006" key="3">
    <source>
        <dbReference type="Google" id="ProtNLM"/>
    </source>
</evidence>
<keyword evidence="2" id="KW-1185">Reference proteome</keyword>
<comment type="caution">
    <text evidence="1">The sequence shown here is derived from an EMBL/GenBank/DDBJ whole genome shotgun (WGS) entry which is preliminary data.</text>
</comment>
<dbReference type="EMBL" id="MSCN01000001">
    <property type="protein sequence ID" value="PQJ79814.1"/>
    <property type="molecule type" value="Genomic_DNA"/>
</dbReference>
<name>A0A2S7WQG2_9FLAO</name>
<accession>A0A2S7WQG2</accession>
<organism evidence="1 2">
    <name type="scientific">Polaribacter porphyrae</name>
    <dbReference type="NCBI Taxonomy" id="1137780"/>
    <lineage>
        <taxon>Bacteria</taxon>
        <taxon>Pseudomonadati</taxon>
        <taxon>Bacteroidota</taxon>
        <taxon>Flavobacteriia</taxon>
        <taxon>Flavobacteriales</taxon>
        <taxon>Flavobacteriaceae</taxon>
    </lineage>
</organism>
<evidence type="ECO:0000313" key="2">
    <source>
        <dbReference type="Proteomes" id="UP000238882"/>
    </source>
</evidence>